<name>A0A9K3JZQ7_HELAN</name>
<evidence type="ECO:0000313" key="2">
    <source>
        <dbReference type="Proteomes" id="UP000215914"/>
    </source>
</evidence>
<comment type="caution">
    <text evidence="1">The sequence shown here is derived from an EMBL/GenBank/DDBJ whole genome shotgun (WGS) entry which is preliminary data.</text>
</comment>
<organism evidence="1 2">
    <name type="scientific">Helianthus annuus</name>
    <name type="common">Common sunflower</name>
    <dbReference type="NCBI Taxonomy" id="4232"/>
    <lineage>
        <taxon>Eukaryota</taxon>
        <taxon>Viridiplantae</taxon>
        <taxon>Streptophyta</taxon>
        <taxon>Embryophyta</taxon>
        <taxon>Tracheophyta</taxon>
        <taxon>Spermatophyta</taxon>
        <taxon>Magnoliopsida</taxon>
        <taxon>eudicotyledons</taxon>
        <taxon>Gunneridae</taxon>
        <taxon>Pentapetalae</taxon>
        <taxon>asterids</taxon>
        <taxon>campanulids</taxon>
        <taxon>Asterales</taxon>
        <taxon>Asteraceae</taxon>
        <taxon>Asteroideae</taxon>
        <taxon>Heliantheae alliance</taxon>
        <taxon>Heliantheae</taxon>
        <taxon>Helianthus</taxon>
    </lineage>
</organism>
<reference evidence="1" key="1">
    <citation type="journal article" date="2017" name="Nature">
        <title>The sunflower genome provides insights into oil metabolism, flowering and Asterid evolution.</title>
        <authorList>
            <person name="Badouin H."/>
            <person name="Gouzy J."/>
            <person name="Grassa C.J."/>
            <person name="Murat F."/>
            <person name="Staton S.E."/>
            <person name="Cottret L."/>
            <person name="Lelandais-Briere C."/>
            <person name="Owens G.L."/>
            <person name="Carrere S."/>
            <person name="Mayjonade B."/>
            <person name="Legrand L."/>
            <person name="Gill N."/>
            <person name="Kane N.C."/>
            <person name="Bowers J.E."/>
            <person name="Hubner S."/>
            <person name="Bellec A."/>
            <person name="Berard A."/>
            <person name="Berges H."/>
            <person name="Blanchet N."/>
            <person name="Boniface M.C."/>
            <person name="Brunel D."/>
            <person name="Catrice O."/>
            <person name="Chaidir N."/>
            <person name="Claudel C."/>
            <person name="Donnadieu C."/>
            <person name="Faraut T."/>
            <person name="Fievet G."/>
            <person name="Helmstetter N."/>
            <person name="King M."/>
            <person name="Knapp S.J."/>
            <person name="Lai Z."/>
            <person name="Le Paslier M.C."/>
            <person name="Lippi Y."/>
            <person name="Lorenzon L."/>
            <person name="Mandel J.R."/>
            <person name="Marage G."/>
            <person name="Marchand G."/>
            <person name="Marquand E."/>
            <person name="Bret-Mestries E."/>
            <person name="Morien E."/>
            <person name="Nambeesan S."/>
            <person name="Nguyen T."/>
            <person name="Pegot-Espagnet P."/>
            <person name="Pouilly N."/>
            <person name="Raftis F."/>
            <person name="Sallet E."/>
            <person name="Schiex T."/>
            <person name="Thomas J."/>
            <person name="Vandecasteele C."/>
            <person name="Vares D."/>
            <person name="Vear F."/>
            <person name="Vautrin S."/>
            <person name="Crespi M."/>
            <person name="Mangin B."/>
            <person name="Burke J.M."/>
            <person name="Salse J."/>
            <person name="Munos S."/>
            <person name="Vincourt P."/>
            <person name="Rieseberg L.H."/>
            <person name="Langlade N.B."/>
        </authorList>
    </citation>
    <scope>NUCLEOTIDE SEQUENCE</scope>
    <source>
        <tissue evidence="1">Leaves</tissue>
    </source>
</reference>
<keyword evidence="2" id="KW-1185">Reference proteome</keyword>
<protein>
    <submittedName>
        <fullName evidence="1">Uncharacterized protein</fullName>
    </submittedName>
</protein>
<dbReference type="EMBL" id="MNCJ02000002">
    <property type="protein sequence ID" value="KAF5824297.1"/>
    <property type="molecule type" value="Genomic_DNA"/>
</dbReference>
<dbReference type="AlphaFoldDB" id="A0A9K3JZQ7"/>
<accession>A0A9K3JZQ7</accession>
<evidence type="ECO:0000313" key="1">
    <source>
        <dbReference type="EMBL" id="KAF5824297.1"/>
    </source>
</evidence>
<sequence length="56" mass="6152">MANCSRMTSKPGTSTLIDTSRLLLLLKASATLFETPVLCLTTKVNFSRKANHRPCL</sequence>
<gene>
    <name evidence="1" type="ORF">HanXRQr2_Chr00c002g0832511</name>
</gene>
<dbReference type="Proteomes" id="UP000215914">
    <property type="component" value="Unassembled WGS sequence"/>
</dbReference>
<reference evidence="1" key="2">
    <citation type="submission" date="2020-06" db="EMBL/GenBank/DDBJ databases">
        <title>Helianthus annuus Genome sequencing and assembly Release 2.</title>
        <authorList>
            <person name="Gouzy J."/>
            <person name="Langlade N."/>
            <person name="Munos S."/>
        </authorList>
    </citation>
    <scope>NUCLEOTIDE SEQUENCE</scope>
    <source>
        <tissue evidence="1">Leaves</tissue>
    </source>
</reference>
<proteinExistence type="predicted"/>